<dbReference type="AlphaFoldDB" id="D1ALB3"/>
<keyword evidence="3 4" id="KW-0413">Isomerase</keyword>
<comment type="similarity">
    <text evidence="3">Belongs to the dTDP-4-dehydrorhamnose 3,5-epimerase family.</text>
</comment>
<protein>
    <recommendedName>
        <fullName evidence="3">dTDP-4-dehydrorhamnose 3,5-epimerase</fullName>
        <ecNumber evidence="3">5.1.3.13</ecNumber>
    </recommendedName>
    <alternativeName>
        <fullName evidence="3">Thymidine diphospho-4-keto-rhamnose 3,5-epimerase</fullName>
    </alternativeName>
</protein>
<evidence type="ECO:0000256" key="1">
    <source>
        <dbReference type="PIRSR" id="PIRSR600888-1"/>
    </source>
</evidence>
<dbReference type="eggNOG" id="COG1898">
    <property type="taxonomic scope" value="Bacteria"/>
</dbReference>
<gene>
    <name evidence="4" type="ordered locus">Sterm_2403</name>
</gene>
<comment type="function">
    <text evidence="3">Catalyzes the epimerization of the C3' and C5'positions of dTDP-6-deoxy-D-xylo-4-hexulose, forming dTDP-6-deoxy-L-lyxo-4-hexulose.</text>
</comment>
<dbReference type="GO" id="GO:0008830">
    <property type="term" value="F:dTDP-4-dehydrorhamnose 3,5-epimerase activity"/>
    <property type="evidence" value="ECO:0007669"/>
    <property type="project" value="UniProtKB-UniRule"/>
</dbReference>
<proteinExistence type="inferred from homology"/>
<comment type="subunit">
    <text evidence="3">Homodimer.</text>
</comment>
<dbReference type="InterPro" id="IPR014710">
    <property type="entry name" value="RmlC-like_jellyroll"/>
</dbReference>
<dbReference type="Pfam" id="PF00908">
    <property type="entry name" value="dTDP_sugar_isom"/>
    <property type="match status" value="1"/>
</dbReference>
<comment type="pathway">
    <text evidence="3">Carbohydrate biosynthesis; dTDP-L-rhamnose biosynthesis.</text>
</comment>
<feature type="active site" description="Proton donor" evidence="1">
    <location>
        <position position="133"/>
    </location>
</feature>
<evidence type="ECO:0000313" key="4">
    <source>
        <dbReference type="EMBL" id="ACZ09256.1"/>
    </source>
</evidence>
<dbReference type="GO" id="GO:0000271">
    <property type="term" value="P:polysaccharide biosynthetic process"/>
    <property type="evidence" value="ECO:0007669"/>
    <property type="project" value="TreeGrafter"/>
</dbReference>
<feature type="site" description="Participates in a stacking interaction with the thymidine ring of dTDP-4-oxo-6-deoxyglucose" evidence="2">
    <location>
        <position position="139"/>
    </location>
</feature>
<organism evidence="4 5">
    <name type="scientific">Sebaldella termitidis (strain ATCC 33386 / NCTC 11300)</name>
    <dbReference type="NCBI Taxonomy" id="526218"/>
    <lineage>
        <taxon>Bacteria</taxon>
        <taxon>Fusobacteriati</taxon>
        <taxon>Fusobacteriota</taxon>
        <taxon>Fusobacteriia</taxon>
        <taxon>Fusobacteriales</taxon>
        <taxon>Leptotrichiaceae</taxon>
        <taxon>Sebaldella</taxon>
    </lineage>
</organism>
<dbReference type="InterPro" id="IPR000888">
    <property type="entry name" value="RmlC-like"/>
</dbReference>
<dbReference type="CDD" id="cd00438">
    <property type="entry name" value="cupin_RmlC"/>
    <property type="match status" value="1"/>
</dbReference>
<feature type="active site" description="Proton acceptor" evidence="1">
    <location>
        <position position="64"/>
    </location>
</feature>
<dbReference type="STRING" id="526218.Sterm_2403"/>
<evidence type="ECO:0000313" key="5">
    <source>
        <dbReference type="Proteomes" id="UP000000845"/>
    </source>
</evidence>
<evidence type="ECO:0000256" key="3">
    <source>
        <dbReference type="RuleBase" id="RU364069"/>
    </source>
</evidence>
<dbReference type="GO" id="GO:0005829">
    <property type="term" value="C:cytosol"/>
    <property type="evidence" value="ECO:0007669"/>
    <property type="project" value="TreeGrafter"/>
</dbReference>
<dbReference type="RefSeq" id="WP_012861850.1">
    <property type="nucleotide sequence ID" value="NC_013517.1"/>
</dbReference>
<dbReference type="SUPFAM" id="SSF51182">
    <property type="entry name" value="RmlC-like cupins"/>
    <property type="match status" value="1"/>
</dbReference>
<dbReference type="EMBL" id="CP001739">
    <property type="protein sequence ID" value="ACZ09256.1"/>
    <property type="molecule type" value="Genomic_DNA"/>
</dbReference>
<evidence type="ECO:0000256" key="2">
    <source>
        <dbReference type="PIRSR" id="PIRSR600888-3"/>
    </source>
</evidence>
<comment type="catalytic activity">
    <reaction evidence="3">
        <text>dTDP-4-dehydro-6-deoxy-alpha-D-glucose = dTDP-4-dehydro-beta-L-rhamnose</text>
        <dbReference type="Rhea" id="RHEA:16969"/>
        <dbReference type="ChEBI" id="CHEBI:57649"/>
        <dbReference type="ChEBI" id="CHEBI:62830"/>
        <dbReference type="EC" id="5.1.3.13"/>
    </reaction>
</comment>
<dbReference type="Proteomes" id="UP000000845">
    <property type="component" value="Chromosome"/>
</dbReference>
<dbReference type="InterPro" id="IPR011051">
    <property type="entry name" value="RmlC_Cupin_sf"/>
</dbReference>
<accession>D1ALB3</accession>
<reference evidence="5" key="1">
    <citation type="submission" date="2009-09" db="EMBL/GenBank/DDBJ databases">
        <title>The complete chromosome of Sebaldella termitidis ATCC 33386.</title>
        <authorList>
            <consortium name="US DOE Joint Genome Institute (JGI-PGF)"/>
            <person name="Lucas S."/>
            <person name="Copeland A."/>
            <person name="Lapidus A."/>
            <person name="Glavina del Rio T."/>
            <person name="Dalin E."/>
            <person name="Tice H."/>
            <person name="Bruce D."/>
            <person name="Goodwin L."/>
            <person name="Pitluck S."/>
            <person name="Kyrpides N."/>
            <person name="Mavromatis K."/>
            <person name="Ivanova N."/>
            <person name="Mikhailova N."/>
            <person name="Sims D."/>
            <person name="Meincke L."/>
            <person name="Brettin T."/>
            <person name="Detter J.C."/>
            <person name="Han C."/>
            <person name="Larimer F."/>
            <person name="Land M."/>
            <person name="Hauser L."/>
            <person name="Markowitz V."/>
            <person name="Cheng J.F."/>
            <person name="Hugenholtz P."/>
            <person name="Woyke T."/>
            <person name="Wu D."/>
            <person name="Eisen J.A."/>
        </authorList>
    </citation>
    <scope>NUCLEOTIDE SEQUENCE [LARGE SCALE GENOMIC DNA]</scope>
    <source>
        <strain evidence="5">ATCC 33386 / NCTC 11300</strain>
    </source>
</reference>
<reference evidence="4 5" key="2">
    <citation type="journal article" date="2010" name="Stand. Genomic Sci.">
        <title>Complete genome sequence of Sebaldella termitidis type strain (NCTC 11300).</title>
        <authorList>
            <person name="Harmon-Smith M."/>
            <person name="Celia L."/>
            <person name="Chertkov O."/>
            <person name="Lapidus A."/>
            <person name="Copeland A."/>
            <person name="Glavina Del Rio T."/>
            <person name="Nolan M."/>
            <person name="Lucas S."/>
            <person name="Tice H."/>
            <person name="Cheng J.F."/>
            <person name="Han C."/>
            <person name="Detter J.C."/>
            <person name="Bruce D."/>
            <person name="Goodwin L."/>
            <person name="Pitluck S."/>
            <person name="Pati A."/>
            <person name="Liolios K."/>
            <person name="Ivanova N."/>
            <person name="Mavromatis K."/>
            <person name="Mikhailova N."/>
            <person name="Chen A."/>
            <person name="Palaniappan K."/>
            <person name="Land M."/>
            <person name="Hauser L."/>
            <person name="Chang Y.J."/>
            <person name="Jeffries C.D."/>
            <person name="Brettin T."/>
            <person name="Goker M."/>
            <person name="Beck B."/>
            <person name="Bristow J."/>
            <person name="Eisen J.A."/>
            <person name="Markowitz V."/>
            <person name="Hugenholtz P."/>
            <person name="Kyrpides N.C."/>
            <person name="Klenk H.P."/>
            <person name="Chen F."/>
        </authorList>
    </citation>
    <scope>NUCLEOTIDE SEQUENCE [LARGE SCALE GENOMIC DNA]</scope>
    <source>
        <strain evidence="5">ATCC 33386 / NCTC 11300</strain>
    </source>
</reference>
<dbReference type="EC" id="5.1.3.13" evidence="3"/>
<dbReference type="GO" id="GO:0019305">
    <property type="term" value="P:dTDP-rhamnose biosynthetic process"/>
    <property type="evidence" value="ECO:0007669"/>
    <property type="project" value="UniProtKB-UniRule"/>
</dbReference>
<dbReference type="KEGG" id="str:Sterm_2403"/>
<keyword evidence="5" id="KW-1185">Reference proteome</keyword>
<name>D1ALB3_SEBTE</name>
<dbReference type="UniPathway" id="UPA00124"/>
<dbReference type="NCBIfam" id="TIGR01221">
    <property type="entry name" value="rmlC"/>
    <property type="match status" value="1"/>
</dbReference>
<dbReference type="Gene3D" id="2.60.120.10">
    <property type="entry name" value="Jelly Rolls"/>
    <property type="match status" value="1"/>
</dbReference>
<dbReference type="PANTHER" id="PTHR21047">
    <property type="entry name" value="DTDP-6-DEOXY-D-GLUCOSE-3,5 EPIMERASE"/>
    <property type="match status" value="1"/>
</dbReference>
<sequence>MSNFKIIETGIADLVIIEPLVFEDERGFFLESYNKNHFEKLGLKMEFIQDNHSKSKKGVLRGLHYQSKHSQGKLVRVTKGAVWDVAVDLRTESPTFGKWYGLELNEKNKKMFYVPEGFAHGFLTLEDETEFQYKCTDFYYPEYDSGIFWNDDILKIEWPISDYGILINELVISDKDKNLEKFDYEKYYF</sequence>
<dbReference type="HOGENOM" id="CLU_090940_1_1_0"/>
<dbReference type="PANTHER" id="PTHR21047:SF2">
    <property type="entry name" value="THYMIDINE DIPHOSPHO-4-KETO-RHAMNOSE 3,5-EPIMERASE"/>
    <property type="match status" value="1"/>
</dbReference>